<dbReference type="RefSeq" id="WP_317020994.1">
    <property type="nucleotide sequence ID" value="NZ_CP136513.1"/>
</dbReference>
<sequence length="307" mass="34544">MIIKKAGIFILAAGVLMGISRVGVTAERVVTYNGTKIHYDYRLQPRCELFLKNPLMDVKRGYSASSDDICQKYQMAGDDDIIYTFIGEQEKIIALKRDFISLDEMPTWKWKPPFRAKFYIGFAVDDPDPDINPSYLPYTRTNKISDYMLIDEAGYEVSLATGKRTGYRFYQFQDMCFLATEKKPRLYKFETACVHAGNPNYAFPKAVDTVSHPWINIMERNTIALDEQMPNSVEIAGSSPVKPLIYSDFPINDNGRVTEGRAMCMADCAPGMLLRLLHKGQSIWGASGKPPAPTQKVKPFSISGGLV</sequence>
<name>A0ABZ0EQW3_9BURK</name>
<keyword evidence="2" id="KW-1185">Reference proteome</keyword>
<evidence type="ECO:0000313" key="2">
    <source>
        <dbReference type="Proteomes" id="UP001302652"/>
    </source>
</evidence>
<protein>
    <submittedName>
        <fullName evidence="1">Uncharacterized protein</fullName>
    </submittedName>
</protein>
<accession>A0ABZ0EQW3</accession>
<reference evidence="1 2" key="1">
    <citation type="submission" date="2023-10" db="EMBL/GenBank/DDBJ databases">
        <title>Surface-active antibiotics is a multifunctional adaptation for post-fire microbes.</title>
        <authorList>
            <person name="Liu M.D."/>
            <person name="Du Y."/>
            <person name="Koupaei S.K."/>
            <person name="Kim N.R."/>
            <person name="Zhang W."/>
            <person name="Traxler M.F."/>
        </authorList>
    </citation>
    <scope>NUCLEOTIDE SEQUENCE [LARGE SCALE GENOMIC DNA]</scope>
    <source>
        <strain evidence="1 2">F3</strain>
    </source>
</reference>
<dbReference type="EMBL" id="CP136513">
    <property type="protein sequence ID" value="WOD18752.1"/>
    <property type="molecule type" value="Genomic_DNA"/>
</dbReference>
<dbReference type="Proteomes" id="UP001302652">
    <property type="component" value="Chromosome 1"/>
</dbReference>
<proteinExistence type="predicted"/>
<evidence type="ECO:0000313" key="1">
    <source>
        <dbReference type="EMBL" id="WOD18752.1"/>
    </source>
</evidence>
<organism evidence="1 2">
    <name type="scientific">Paraburkholderia kirstenboschensis</name>
    <dbReference type="NCBI Taxonomy" id="1245436"/>
    <lineage>
        <taxon>Bacteria</taxon>
        <taxon>Pseudomonadati</taxon>
        <taxon>Pseudomonadota</taxon>
        <taxon>Betaproteobacteria</taxon>
        <taxon>Burkholderiales</taxon>
        <taxon>Burkholderiaceae</taxon>
        <taxon>Paraburkholderia</taxon>
    </lineage>
</organism>
<gene>
    <name evidence="1" type="ORF">RW095_39340</name>
</gene>